<dbReference type="Gene3D" id="3.40.50.620">
    <property type="entry name" value="HUPs"/>
    <property type="match status" value="1"/>
</dbReference>
<dbReference type="NCBIfam" id="TIGR00552">
    <property type="entry name" value="nadE"/>
    <property type="match status" value="1"/>
</dbReference>
<feature type="active site" description="For glutaminase activity" evidence="7">
    <location>
        <position position="118"/>
    </location>
</feature>
<dbReference type="GO" id="GO:0003952">
    <property type="term" value="F:NAD+ synthase (glutamine-hydrolyzing) activity"/>
    <property type="evidence" value="ECO:0007669"/>
    <property type="project" value="UniProtKB-UniRule"/>
</dbReference>
<dbReference type="Pfam" id="PF02540">
    <property type="entry name" value="NAD_synthase"/>
    <property type="match status" value="1"/>
</dbReference>
<keyword evidence="3 7" id="KW-0436">Ligase</keyword>
<dbReference type="InterPro" id="IPR014445">
    <property type="entry name" value="Gln-dep_NAD_synthase"/>
</dbReference>
<reference evidence="12 13" key="1">
    <citation type="submission" date="2017-09" db="EMBL/GenBank/DDBJ databases">
        <title>Bacterial strain isolated from the female urinary microbiota.</title>
        <authorList>
            <person name="Thomas-White K."/>
            <person name="Kumar N."/>
            <person name="Forster S."/>
            <person name="Putonti C."/>
            <person name="Lawley T."/>
            <person name="Wolfe A.J."/>
        </authorList>
    </citation>
    <scope>NUCLEOTIDE SEQUENCE [LARGE SCALE GENOMIC DNA]</scope>
    <source>
        <strain evidence="12 13">UMB0411</strain>
    </source>
</reference>
<keyword evidence="4 7" id="KW-0547">Nucleotide-binding</keyword>
<evidence type="ECO:0000256" key="4">
    <source>
        <dbReference type="ARBA" id="ARBA00022741"/>
    </source>
</evidence>
<dbReference type="GO" id="GO:0009435">
    <property type="term" value="P:NAD+ biosynthetic process"/>
    <property type="evidence" value="ECO:0007669"/>
    <property type="project" value="UniProtKB-UniRule"/>
</dbReference>
<evidence type="ECO:0000313" key="13">
    <source>
        <dbReference type="Proteomes" id="UP000235293"/>
    </source>
</evidence>
<comment type="caution">
    <text evidence="7">Lacks conserved residue(s) required for the propagation of feature annotation.</text>
</comment>
<comment type="similarity">
    <text evidence="2 7 8">In the C-terminal section; belongs to the NAD synthetase family.</text>
</comment>
<feature type="active site" description="Nucleophile; for glutaminase activity" evidence="7">
    <location>
        <position position="154"/>
    </location>
</feature>
<dbReference type="InterPro" id="IPR003010">
    <property type="entry name" value="C-N_Hydrolase"/>
</dbReference>
<dbReference type="GO" id="GO:0000257">
    <property type="term" value="F:nitrilase activity"/>
    <property type="evidence" value="ECO:0007669"/>
    <property type="project" value="UniProtKB-ARBA"/>
</dbReference>
<dbReference type="GO" id="GO:0008795">
    <property type="term" value="F:NAD+ synthase activity"/>
    <property type="evidence" value="ECO:0007669"/>
    <property type="project" value="UniProtKB-UniRule"/>
</dbReference>
<evidence type="ECO:0000256" key="3">
    <source>
        <dbReference type="ARBA" id="ARBA00022598"/>
    </source>
</evidence>
<feature type="binding site" evidence="7">
    <location>
        <position position="124"/>
    </location>
    <ligand>
        <name>L-glutamine</name>
        <dbReference type="ChEBI" id="CHEBI:58359"/>
    </ligand>
</feature>
<evidence type="ECO:0000256" key="6">
    <source>
        <dbReference type="ARBA" id="ARBA00023027"/>
    </source>
</evidence>
<comment type="function">
    <text evidence="7">Catalyzes the ATP-dependent amidation of deamido-NAD to form NAD. Uses L-glutamine as a nitrogen source.</text>
</comment>
<dbReference type="InterPro" id="IPR000132">
    <property type="entry name" value="Nitrilase/CN_hydratase_CS"/>
</dbReference>
<feature type="binding site" evidence="7">
    <location>
        <position position="371"/>
    </location>
    <ligand>
        <name>deamido-NAD(+)</name>
        <dbReference type="ChEBI" id="CHEBI:58437"/>
        <note>ligand shared between two neighboring subunits</note>
    </ligand>
</feature>
<dbReference type="PIRSF" id="PIRSF006630">
    <property type="entry name" value="NADS_GAT"/>
    <property type="match status" value="1"/>
</dbReference>
<dbReference type="GO" id="GO:0004359">
    <property type="term" value="F:glutaminase activity"/>
    <property type="evidence" value="ECO:0007669"/>
    <property type="project" value="InterPro"/>
</dbReference>
<dbReference type="SUPFAM" id="SSF56317">
    <property type="entry name" value="Carbon-nitrogen hydrolase"/>
    <property type="match status" value="1"/>
</dbReference>
<dbReference type="EMBL" id="PNGY01000001">
    <property type="protein sequence ID" value="PMC54660.1"/>
    <property type="molecule type" value="Genomic_DNA"/>
</dbReference>
<evidence type="ECO:0000256" key="10">
    <source>
        <dbReference type="RuleBase" id="RU003811"/>
    </source>
</evidence>
<dbReference type="SUPFAM" id="SSF52402">
    <property type="entry name" value="Adenine nucleotide alpha hydrolases-like"/>
    <property type="match status" value="1"/>
</dbReference>
<dbReference type="InterPro" id="IPR022310">
    <property type="entry name" value="NAD/GMP_synthase"/>
</dbReference>
<feature type="active site" description="Proton acceptor; for glutaminase activity" evidence="7">
    <location>
        <position position="44"/>
    </location>
</feature>
<keyword evidence="5 7" id="KW-0067">ATP-binding</keyword>
<feature type="active site" description="Proton acceptor" evidence="9">
    <location>
        <position position="44"/>
    </location>
</feature>
<comment type="caution">
    <text evidence="12">The sequence shown here is derived from an EMBL/GenBank/DDBJ whole genome shotgun (WGS) entry which is preliminary data.</text>
</comment>
<dbReference type="GO" id="GO:0005524">
    <property type="term" value="F:ATP binding"/>
    <property type="evidence" value="ECO:0007669"/>
    <property type="project" value="UniProtKB-UniRule"/>
</dbReference>
<dbReference type="Pfam" id="PF00795">
    <property type="entry name" value="CN_hydrolase"/>
    <property type="match status" value="1"/>
</dbReference>
<evidence type="ECO:0000256" key="2">
    <source>
        <dbReference type="ARBA" id="ARBA00007145"/>
    </source>
</evidence>
<keyword evidence="6 7" id="KW-0520">NAD</keyword>
<evidence type="ECO:0000313" key="12">
    <source>
        <dbReference type="EMBL" id="PMC54660.1"/>
    </source>
</evidence>
<evidence type="ECO:0000256" key="9">
    <source>
        <dbReference type="PROSITE-ProRule" id="PRU10139"/>
    </source>
</evidence>
<feature type="domain" description="CN hydrolase" evidence="11">
    <location>
        <begin position="4"/>
        <end position="251"/>
    </location>
</feature>
<comment type="catalytic activity">
    <reaction evidence="7 8">
        <text>deamido-NAD(+) + L-glutamine + ATP + H2O = L-glutamate + AMP + diphosphate + NAD(+) + H(+)</text>
        <dbReference type="Rhea" id="RHEA:24384"/>
        <dbReference type="ChEBI" id="CHEBI:15377"/>
        <dbReference type="ChEBI" id="CHEBI:15378"/>
        <dbReference type="ChEBI" id="CHEBI:29985"/>
        <dbReference type="ChEBI" id="CHEBI:30616"/>
        <dbReference type="ChEBI" id="CHEBI:33019"/>
        <dbReference type="ChEBI" id="CHEBI:57540"/>
        <dbReference type="ChEBI" id="CHEBI:58359"/>
        <dbReference type="ChEBI" id="CHEBI:58437"/>
        <dbReference type="ChEBI" id="CHEBI:456215"/>
        <dbReference type="EC" id="6.3.5.1"/>
    </reaction>
</comment>
<feature type="binding site" evidence="7">
    <location>
        <position position="400"/>
    </location>
    <ligand>
        <name>deamido-NAD(+)</name>
        <dbReference type="ChEBI" id="CHEBI:58437"/>
        <note>ligand shared between two neighboring subunits</note>
    </ligand>
</feature>
<evidence type="ECO:0000256" key="5">
    <source>
        <dbReference type="ARBA" id="ARBA00022840"/>
    </source>
</evidence>
<dbReference type="CDD" id="cd00553">
    <property type="entry name" value="NAD_synthase"/>
    <property type="match status" value="1"/>
</dbReference>
<dbReference type="PROSITE" id="PS50263">
    <property type="entry name" value="CN_HYDROLASE"/>
    <property type="match status" value="1"/>
</dbReference>
<comment type="pathway">
    <text evidence="1 7 8">Cofactor biosynthesis; NAD(+) biosynthesis; NAD(+) from deamido-NAD(+) (L-Gln route): step 1/1.</text>
</comment>
<evidence type="ECO:0000256" key="8">
    <source>
        <dbReference type="PIRNR" id="PIRNR006630"/>
    </source>
</evidence>
<dbReference type="AlphaFoldDB" id="A0A9X7FEF0"/>
<dbReference type="EC" id="6.3.5.1" evidence="7 8"/>
<evidence type="ECO:0000256" key="1">
    <source>
        <dbReference type="ARBA" id="ARBA00005188"/>
    </source>
</evidence>
<dbReference type="CDD" id="cd07570">
    <property type="entry name" value="GAT_Gln-NAD-synth"/>
    <property type="match status" value="1"/>
</dbReference>
<feature type="binding site" evidence="7">
    <location>
        <position position="541"/>
    </location>
    <ligand>
        <name>deamido-NAD(+)</name>
        <dbReference type="ChEBI" id="CHEBI:58437"/>
        <note>ligand shared between two neighboring subunits</note>
    </ligand>
</feature>
<sequence length="570" mass="62062">MSFLRLALAQIDTCVGNIDSNVEKVLKYAARAKQSGARMVVFPEMTLTGYPIEDLALRATFRTTAQKAADLLATKLAEEGLGELYVVVGTVGFDESAGKPRNRLLVLHEGKSVLQYDKHFLPNYGVFDEFRIFSSGNKCELLEVDGMRLGFAICEDIWQDGGPVARLAKLGIDALITMNGSPYEEGKTHVRLSLAQKRAVEVNAPVVYVNQVGGQDDLVFDGGSFVVDADGTLLERSAMFDEDLSFVDFDNSLKKQKVASIAPKLDADEEVYYACVVGLRDYMRKNGFKGVCLGLSGGIDSALVATMAADACGGANVYGISMPSMYSSDGSKDDARDLAERIGAHYDVQPIEPLFKAFQSQLSLEGVAAENLQARVRGVIVMAYSNSHGVLALATGNKSELACGYSTIYGDAVGGYAPIKDLFKTRVWALSRWRNRAANAGVGIGMLPIVGYEDSEQTEVTKAKAPQDGVLIPVNSIIKPPSAELRPGQKDSDSLPEYDLLDRVLEAHIELAHGRADLLEDGFDEHTVDTVMRLVDRAEWKRRQYPLGPKVSAIAFGRDRRMPVTTAFRE</sequence>
<evidence type="ECO:0000256" key="7">
    <source>
        <dbReference type="HAMAP-Rule" id="MF_02090"/>
    </source>
</evidence>
<dbReference type="RefSeq" id="WP_102155111.1">
    <property type="nucleotide sequence ID" value="NZ_PNGY01000001.1"/>
</dbReference>
<name>A0A9X7FEF0_9BIFI</name>
<dbReference type="HAMAP" id="MF_02090">
    <property type="entry name" value="NadE_glutamine_dep"/>
    <property type="match status" value="1"/>
</dbReference>
<gene>
    <name evidence="7" type="primary">nadE</name>
    <name evidence="12" type="ORF">CJ213_00455</name>
</gene>
<accession>A0A9X7FEF0</accession>
<dbReference type="PANTHER" id="PTHR23090">
    <property type="entry name" value="NH 3 /GLUTAMINE-DEPENDENT NAD + SYNTHETASE"/>
    <property type="match status" value="1"/>
</dbReference>
<feature type="binding site" evidence="7">
    <location>
        <position position="187"/>
    </location>
    <ligand>
        <name>L-glutamine</name>
        <dbReference type="ChEBI" id="CHEBI:58359"/>
    </ligand>
</feature>
<dbReference type="NCBIfam" id="NF010588">
    <property type="entry name" value="PRK13981.1"/>
    <property type="match status" value="1"/>
</dbReference>
<dbReference type="Proteomes" id="UP000235293">
    <property type="component" value="Unassembled WGS sequence"/>
</dbReference>
<protein>
    <recommendedName>
        <fullName evidence="7 8">Glutamine-dependent NAD(+) synthetase</fullName>
        <ecNumber evidence="7 8">6.3.5.1</ecNumber>
    </recommendedName>
    <alternativeName>
        <fullName evidence="7 8">NAD(+) synthase [glutamine-hydrolyzing]</fullName>
    </alternativeName>
</protein>
<dbReference type="PROSITE" id="PS00920">
    <property type="entry name" value="NITRIL_CHT_1"/>
    <property type="match status" value="1"/>
</dbReference>
<proteinExistence type="inferred from homology"/>
<feature type="binding site" evidence="7">
    <location>
        <begin position="294"/>
        <end position="301"/>
    </location>
    <ligand>
        <name>ATP</name>
        <dbReference type="ChEBI" id="CHEBI:30616"/>
    </ligand>
</feature>
<evidence type="ECO:0000259" key="11">
    <source>
        <dbReference type="PROSITE" id="PS50263"/>
    </source>
</evidence>
<organism evidence="12 13">
    <name type="scientific">Gardnerella swidsinskii</name>
    <dbReference type="NCBI Taxonomy" id="2792979"/>
    <lineage>
        <taxon>Bacteria</taxon>
        <taxon>Bacillati</taxon>
        <taxon>Actinomycetota</taxon>
        <taxon>Actinomycetes</taxon>
        <taxon>Bifidobacteriales</taxon>
        <taxon>Bifidobacteriaceae</taxon>
        <taxon>Gardnerella</taxon>
    </lineage>
</organism>
<dbReference type="InterPro" id="IPR014729">
    <property type="entry name" value="Rossmann-like_a/b/a_fold"/>
</dbReference>
<dbReference type="InterPro" id="IPR036526">
    <property type="entry name" value="C-N_Hydrolase_sf"/>
</dbReference>
<dbReference type="GO" id="GO:0005737">
    <property type="term" value="C:cytoplasm"/>
    <property type="evidence" value="ECO:0007669"/>
    <property type="project" value="InterPro"/>
</dbReference>
<feature type="binding site" evidence="7">
    <location>
        <position position="395"/>
    </location>
    <ligand>
        <name>ATP</name>
        <dbReference type="ChEBI" id="CHEBI:30616"/>
    </ligand>
</feature>
<dbReference type="Gene3D" id="3.60.110.10">
    <property type="entry name" value="Carbon-nitrogen hydrolase"/>
    <property type="match status" value="1"/>
</dbReference>
<feature type="binding site" evidence="7">
    <location>
        <position position="181"/>
    </location>
    <ligand>
        <name>L-glutamine</name>
        <dbReference type="ChEBI" id="CHEBI:58359"/>
    </ligand>
</feature>
<dbReference type="InterPro" id="IPR003694">
    <property type="entry name" value="NAD_synthase"/>
</dbReference>
<comment type="similarity">
    <text evidence="10">Belongs to the NAD synthetase family.</text>
</comment>
<dbReference type="PANTHER" id="PTHR23090:SF9">
    <property type="entry name" value="GLUTAMINE-DEPENDENT NAD(+) SYNTHETASE"/>
    <property type="match status" value="1"/>
</dbReference>